<dbReference type="OrthoDB" id="465452at2"/>
<evidence type="ECO:0000313" key="3">
    <source>
        <dbReference type="Proteomes" id="UP000008206"/>
    </source>
</evidence>
<dbReference type="STRING" id="497965.Cyan7822_2735"/>
<proteinExistence type="predicted"/>
<reference evidence="3" key="1">
    <citation type="journal article" date="2011" name="MBio">
        <title>Novel metabolic attributes of the genus Cyanothece, comprising a group of unicellular nitrogen-fixing Cyanobacteria.</title>
        <authorList>
            <person name="Bandyopadhyay A."/>
            <person name="Elvitigala T."/>
            <person name="Welsh E."/>
            <person name="Stockel J."/>
            <person name="Liberton M."/>
            <person name="Min H."/>
            <person name="Sherman L.A."/>
            <person name="Pakrasi H.B."/>
        </authorList>
    </citation>
    <scope>NUCLEOTIDE SEQUENCE [LARGE SCALE GENOMIC DNA]</scope>
    <source>
        <strain evidence="3">PCC 7822</strain>
    </source>
</reference>
<gene>
    <name evidence="2" type="ordered locus">Cyan7822_2735</name>
</gene>
<dbReference type="HOGENOM" id="CLU_119239_1_0_3"/>
<dbReference type="AlphaFoldDB" id="E0U5I7"/>
<keyword evidence="1" id="KW-1133">Transmembrane helix</keyword>
<sequence>MILHIGRGFGLGVSPVSNLERIESIKAGIIGGFTFTSAYLLVTLLNSLSFSVEVVFVGVSPLLKVAIAFLSGFLFGITYRYIIRSDENSHLKDGAVLAFGLVRGLAPIEAGSFLLDDFWLLSLLGVESIVCFAITRLILDVALDRQWVKPFKS</sequence>
<protein>
    <submittedName>
        <fullName evidence="2">Uncharacterized protein</fullName>
    </submittedName>
</protein>
<dbReference type="Proteomes" id="UP000008206">
    <property type="component" value="Chromosome"/>
</dbReference>
<dbReference type="PANTHER" id="PTHR36383">
    <property type="entry name" value="OS09G0529350 PROTEIN"/>
    <property type="match status" value="1"/>
</dbReference>
<evidence type="ECO:0000256" key="1">
    <source>
        <dbReference type="SAM" id="Phobius"/>
    </source>
</evidence>
<feature type="transmembrane region" description="Helical" evidence="1">
    <location>
        <begin position="27"/>
        <end position="50"/>
    </location>
</feature>
<organism evidence="2 3">
    <name type="scientific">Gloeothece verrucosa (strain PCC 7822)</name>
    <name type="common">Cyanothece sp. (strain PCC 7822)</name>
    <dbReference type="NCBI Taxonomy" id="497965"/>
    <lineage>
        <taxon>Bacteria</taxon>
        <taxon>Bacillati</taxon>
        <taxon>Cyanobacteriota</taxon>
        <taxon>Cyanophyceae</taxon>
        <taxon>Oscillatoriophycideae</taxon>
        <taxon>Chroococcales</taxon>
        <taxon>Aphanothecaceae</taxon>
        <taxon>Gloeothece</taxon>
        <taxon>Gloeothece verrucosa</taxon>
    </lineage>
</organism>
<dbReference type="EMBL" id="CP002198">
    <property type="protein sequence ID" value="ADN14700.1"/>
    <property type="molecule type" value="Genomic_DNA"/>
</dbReference>
<accession>E0U5I7</accession>
<feature type="transmembrane region" description="Helical" evidence="1">
    <location>
        <begin position="62"/>
        <end position="82"/>
    </location>
</feature>
<dbReference type="PANTHER" id="PTHR36383:SF1">
    <property type="entry name" value="PROTEIN, PUTATIVE-RELATED"/>
    <property type="match status" value="1"/>
</dbReference>
<keyword evidence="1" id="KW-0812">Transmembrane</keyword>
<dbReference type="eggNOG" id="ENOG503305C">
    <property type="taxonomic scope" value="Bacteria"/>
</dbReference>
<dbReference type="KEGG" id="cyj:Cyan7822_2735"/>
<keyword evidence="1" id="KW-0472">Membrane</keyword>
<name>E0U5I7_GLOV7</name>
<evidence type="ECO:0000313" key="2">
    <source>
        <dbReference type="EMBL" id="ADN14700.1"/>
    </source>
</evidence>
<dbReference type="RefSeq" id="WP_013322805.1">
    <property type="nucleotide sequence ID" value="NC_014501.1"/>
</dbReference>
<keyword evidence="3" id="KW-1185">Reference proteome</keyword>